<reference evidence="1 2" key="1">
    <citation type="submission" date="2020-08" db="EMBL/GenBank/DDBJ databases">
        <title>Genome sequence of Sphingomonas rhizophila KACC 19189T.</title>
        <authorList>
            <person name="Hyun D.-W."/>
            <person name="Bae J.-W."/>
        </authorList>
    </citation>
    <scope>NUCLEOTIDE SEQUENCE [LARGE SCALE GENOMIC DNA]</scope>
    <source>
        <strain evidence="1 2">KACC 19189</strain>
    </source>
</reference>
<keyword evidence="2" id="KW-1185">Reference proteome</keyword>
<dbReference type="AlphaFoldDB" id="A0A7G9SDI9"/>
<accession>A0A7G9SDI9</accession>
<dbReference type="KEGG" id="srhi:H9L12_05160"/>
<dbReference type="RefSeq" id="WP_187542899.1">
    <property type="nucleotide sequence ID" value="NZ_CP060717.1"/>
</dbReference>
<protein>
    <submittedName>
        <fullName evidence="1">Uncharacterized protein</fullName>
    </submittedName>
</protein>
<sequence length="77" mass="8379">MTAPLVTLVFLIALWSFGKMMIDMIAADGSKIAAALRGQSLLAHPPQVTRPVSVRYQPRAGSVRRPVHVTPEWRAAA</sequence>
<proteinExistence type="predicted"/>
<evidence type="ECO:0000313" key="2">
    <source>
        <dbReference type="Proteomes" id="UP000515955"/>
    </source>
</evidence>
<name>A0A7G9SDI9_9SPHN</name>
<dbReference type="Proteomes" id="UP000515955">
    <property type="component" value="Chromosome"/>
</dbReference>
<evidence type="ECO:0000313" key="1">
    <source>
        <dbReference type="EMBL" id="QNN65914.1"/>
    </source>
</evidence>
<organism evidence="1 2">
    <name type="scientific">Sphingomonas rhizophila</name>
    <dbReference type="NCBI Taxonomy" id="2071607"/>
    <lineage>
        <taxon>Bacteria</taxon>
        <taxon>Pseudomonadati</taxon>
        <taxon>Pseudomonadota</taxon>
        <taxon>Alphaproteobacteria</taxon>
        <taxon>Sphingomonadales</taxon>
        <taxon>Sphingomonadaceae</taxon>
        <taxon>Sphingomonas</taxon>
    </lineage>
</organism>
<dbReference type="EMBL" id="CP060717">
    <property type="protein sequence ID" value="QNN65914.1"/>
    <property type="molecule type" value="Genomic_DNA"/>
</dbReference>
<gene>
    <name evidence="1" type="ORF">H9L12_05160</name>
</gene>